<comment type="subcellular location">
    <subcellularLocation>
        <location evidence="1">Golgi apparatus membrane</location>
        <topology evidence="1">Single-pass type II membrane protein</topology>
    </subcellularLocation>
</comment>
<feature type="region of interest" description="Disordered" evidence="4">
    <location>
        <begin position="289"/>
        <end position="311"/>
    </location>
</feature>
<dbReference type="Pfam" id="PF03016">
    <property type="entry name" value="Exostosin_GT47"/>
    <property type="match status" value="1"/>
</dbReference>
<dbReference type="AlphaFoldDB" id="A0AAD9IN91"/>
<evidence type="ECO:0000313" key="7">
    <source>
        <dbReference type="Proteomes" id="UP001255856"/>
    </source>
</evidence>
<dbReference type="PANTHER" id="PTHR11062">
    <property type="entry name" value="EXOSTOSIN HEPARAN SULFATE GLYCOSYLTRANSFERASE -RELATED"/>
    <property type="match status" value="1"/>
</dbReference>
<accession>A0AAD9IN91</accession>
<feature type="domain" description="Exostosin GT47" evidence="5">
    <location>
        <begin position="5"/>
        <end position="245"/>
    </location>
</feature>
<dbReference type="Proteomes" id="UP001255856">
    <property type="component" value="Unassembled WGS sequence"/>
</dbReference>
<evidence type="ECO:0000259" key="5">
    <source>
        <dbReference type="Pfam" id="PF03016"/>
    </source>
</evidence>
<evidence type="ECO:0000256" key="1">
    <source>
        <dbReference type="ARBA" id="ARBA00004323"/>
    </source>
</evidence>
<dbReference type="InterPro" id="IPR004263">
    <property type="entry name" value="Exostosin"/>
</dbReference>
<dbReference type="EMBL" id="JASFZW010000001">
    <property type="protein sequence ID" value="KAK2080893.1"/>
    <property type="molecule type" value="Genomic_DNA"/>
</dbReference>
<protein>
    <recommendedName>
        <fullName evidence="5">Exostosin GT47 domain-containing protein</fullName>
    </recommendedName>
</protein>
<comment type="similarity">
    <text evidence="2">Belongs to the glycosyltransferase 47 family.</text>
</comment>
<reference evidence="6" key="1">
    <citation type="submission" date="2021-01" db="EMBL/GenBank/DDBJ databases">
        <authorList>
            <person name="Eckstrom K.M.E."/>
        </authorList>
    </citation>
    <scope>NUCLEOTIDE SEQUENCE</scope>
    <source>
        <strain evidence="6">UVCC 0001</strain>
    </source>
</reference>
<name>A0AAD9IN91_PROWI</name>
<keyword evidence="7" id="KW-1185">Reference proteome</keyword>
<evidence type="ECO:0000256" key="4">
    <source>
        <dbReference type="SAM" id="MobiDB-lite"/>
    </source>
</evidence>
<dbReference type="InterPro" id="IPR040911">
    <property type="entry name" value="Exostosin_GT47"/>
</dbReference>
<sequence>MLDEAQHWIQSHYPYWDRKGGRDHIWLVTHDEGSCWIPNSIRPSHILSHWDRMDENHTAWTHYVPDTYSVEYQHDLWLPKGHLRRLTKGPCFDPKKDLVVPALHSIVTYGHSPLLGVPAEERTYLAIFKGRMQFFSQRYSRQTRQRIAKRAWSEDWEHKHRILIMDHGNKTEQSYSELMATSIFCLAIIGDGWTTRVEDAIVHGCIPVLLMDNVVPVFGNIIKEEDVYVRVAFEDAERLPEILKAIPESEILRKQRNIRKVWRRYAWTSVKWQQERLQQVMEHNWEQLKDDPNGTEREPQREAPFDPAKGDALQTLMEWLYGRMSAE</sequence>
<dbReference type="GO" id="GO:0000139">
    <property type="term" value="C:Golgi membrane"/>
    <property type="evidence" value="ECO:0007669"/>
    <property type="project" value="UniProtKB-SubCell"/>
</dbReference>
<organism evidence="6 7">
    <name type="scientific">Prototheca wickerhamii</name>
    <dbReference type="NCBI Taxonomy" id="3111"/>
    <lineage>
        <taxon>Eukaryota</taxon>
        <taxon>Viridiplantae</taxon>
        <taxon>Chlorophyta</taxon>
        <taxon>core chlorophytes</taxon>
        <taxon>Trebouxiophyceae</taxon>
        <taxon>Chlorellales</taxon>
        <taxon>Chlorellaceae</taxon>
        <taxon>Prototheca</taxon>
    </lineage>
</organism>
<evidence type="ECO:0000256" key="2">
    <source>
        <dbReference type="ARBA" id="ARBA00010271"/>
    </source>
</evidence>
<comment type="caution">
    <text evidence="6">The sequence shown here is derived from an EMBL/GenBank/DDBJ whole genome shotgun (WGS) entry which is preliminary data.</text>
</comment>
<evidence type="ECO:0000256" key="3">
    <source>
        <dbReference type="ARBA" id="ARBA00023034"/>
    </source>
</evidence>
<proteinExistence type="inferred from homology"/>
<dbReference type="PANTHER" id="PTHR11062:SF268">
    <property type="entry name" value="FAMILY PROTEIN, PUTATIVE, EXPRESSED-RELATED"/>
    <property type="match status" value="1"/>
</dbReference>
<evidence type="ECO:0000313" key="6">
    <source>
        <dbReference type="EMBL" id="KAK2080893.1"/>
    </source>
</evidence>
<dbReference type="GO" id="GO:0016757">
    <property type="term" value="F:glycosyltransferase activity"/>
    <property type="evidence" value="ECO:0007669"/>
    <property type="project" value="InterPro"/>
</dbReference>
<feature type="compositionally biased region" description="Basic and acidic residues" evidence="4">
    <location>
        <begin position="289"/>
        <end position="304"/>
    </location>
</feature>
<gene>
    <name evidence="6" type="ORF">QBZ16_000747</name>
</gene>
<keyword evidence="3" id="KW-0333">Golgi apparatus</keyword>